<dbReference type="SUPFAM" id="SSF50978">
    <property type="entry name" value="WD40 repeat-like"/>
    <property type="match status" value="1"/>
</dbReference>
<dbReference type="PANTHER" id="PTHR43991">
    <property type="entry name" value="WD REPEAT PROTEIN (AFU_ORTHOLOGUE AFUA_8G05640)-RELATED"/>
    <property type="match status" value="1"/>
</dbReference>
<dbReference type="EMBL" id="AYRZ02000012">
    <property type="protein sequence ID" value="PHT67035.1"/>
    <property type="molecule type" value="Genomic_DNA"/>
</dbReference>
<reference evidence="1 2" key="2">
    <citation type="journal article" date="2017" name="Genome Biol.">
        <title>New reference genome sequences of hot pepper reveal the massive evolution of plant disease-resistance genes by retroduplication.</title>
        <authorList>
            <person name="Kim S."/>
            <person name="Park J."/>
            <person name="Yeom S.I."/>
            <person name="Kim Y.M."/>
            <person name="Seo E."/>
            <person name="Kim K.T."/>
            <person name="Kim M.S."/>
            <person name="Lee J.M."/>
            <person name="Cheong K."/>
            <person name="Shin H.S."/>
            <person name="Kim S.B."/>
            <person name="Han K."/>
            <person name="Lee J."/>
            <person name="Park M."/>
            <person name="Lee H.A."/>
            <person name="Lee H.Y."/>
            <person name="Lee Y."/>
            <person name="Oh S."/>
            <person name="Lee J.H."/>
            <person name="Choi E."/>
            <person name="Choi E."/>
            <person name="Lee S.E."/>
            <person name="Jeon J."/>
            <person name="Kim H."/>
            <person name="Choi G."/>
            <person name="Song H."/>
            <person name="Lee J."/>
            <person name="Lee S.C."/>
            <person name="Kwon J.K."/>
            <person name="Lee H.Y."/>
            <person name="Koo N."/>
            <person name="Hong Y."/>
            <person name="Kim R.W."/>
            <person name="Kang W.H."/>
            <person name="Huh J.H."/>
            <person name="Kang B.C."/>
            <person name="Yang T.J."/>
            <person name="Lee Y.H."/>
            <person name="Bennetzen J.L."/>
            <person name="Choi D."/>
        </authorList>
    </citation>
    <scope>NUCLEOTIDE SEQUENCE [LARGE SCALE GENOMIC DNA]</scope>
    <source>
        <strain evidence="2">cv. CM334</strain>
    </source>
</reference>
<proteinExistence type="predicted"/>
<dbReference type="Proteomes" id="UP000222542">
    <property type="component" value="Unassembled WGS sequence"/>
</dbReference>
<reference evidence="1 2" key="1">
    <citation type="journal article" date="2014" name="Nat. Genet.">
        <title>Genome sequence of the hot pepper provides insights into the evolution of pungency in Capsicum species.</title>
        <authorList>
            <person name="Kim S."/>
            <person name="Park M."/>
            <person name="Yeom S.I."/>
            <person name="Kim Y.M."/>
            <person name="Lee J.M."/>
            <person name="Lee H.A."/>
            <person name="Seo E."/>
            <person name="Choi J."/>
            <person name="Cheong K."/>
            <person name="Kim K.T."/>
            <person name="Jung K."/>
            <person name="Lee G.W."/>
            <person name="Oh S.K."/>
            <person name="Bae C."/>
            <person name="Kim S.B."/>
            <person name="Lee H.Y."/>
            <person name="Kim S.Y."/>
            <person name="Kim M.S."/>
            <person name="Kang B.C."/>
            <person name="Jo Y.D."/>
            <person name="Yang H.B."/>
            <person name="Jeong H.J."/>
            <person name="Kang W.H."/>
            <person name="Kwon J.K."/>
            <person name="Shin C."/>
            <person name="Lim J.Y."/>
            <person name="Park J.H."/>
            <person name="Huh J.H."/>
            <person name="Kim J.S."/>
            <person name="Kim B.D."/>
            <person name="Cohen O."/>
            <person name="Paran I."/>
            <person name="Suh M.C."/>
            <person name="Lee S.B."/>
            <person name="Kim Y.K."/>
            <person name="Shin Y."/>
            <person name="Noh S.J."/>
            <person name="Park J."/>
            <person name="Seo Y.S."/>
            <person name="Kwon S.Y."/>
            <person name="Kim H.A."/>
            <person name="Park J.M."/>
            <person name="Kim H.J."/>
            <person name="Choi S.B."/>
            <person name="Bosland P.W."/>
            <person name="Reeves G."/>
            <person name="Jo S.H."/>
            <person name="Lee B.W."/>
            <person name="Cho H.T."/>
            <person name="Choi H.S."/>
            <person name="Lee M.S."/>
            <person name="Yu Y."/>
            <person name="Do Choi Y."/>
            <person name="Park B.S."/>
            <person name="van Deynze A."/>
            <person name="Ashrafi H."/>
            <person name="Hill T."/>
            <person name="Kim W.T."/>
            <person name="Pai H.S."/>
            <person name="Ahn H.K."/>
            <person name="Yeam I."/>
            <person name="Giovannoni J.J."/>
            <person name="Rose J.K."/>
            <person name="Sorensen I."/>
            <person name="Lee S.J."/>
            <person name="Kim R.W."/>
            <person name="Choi I.Y."/>
            <person name="Choi B.S."/>
            <person name="Lim J.S."/>
            <person name="Lee Y.H."/>
            <person name="Choi D."/>
        </authorList>
    </citation>
    <scope>NUCLEOTIDE SEQUENCE [LARGE SCALE GENOMIC DNA]</scope>
    <source>
        <strain evidence="2">cv. CM334</strain>
    </source>
</reference>
<organism evidence="1 2">
    <name type="scientific">Capsicum annuum</name>
    <name type="common">Capsicum pepper</name>
    <dbReference type="NCBI Taxonomy" id="4072"/>
    <lineage>
        <taxon>Eukaryota</taxon>
        <taxon>Viridiplantae</taxon>
        <taxon>Streptophyta</taxon>
        <taxon>Embryophyta</taxon>
        <taxon>Tracheophyta</taxon>
        <taxon>Spermatophyta</taxon>
        <taxon>Magnoliopsida</taxon>
        <taxon>eudicotyledons</taxon>
        <taxon>Gunneridae</taxon>
        <taxon>Pentapetalae</taxon>
        <taxon>asterids</taxon>
        <taxon>lamiids</taxon>
        <taxon>Solanales</taxon>
        <taxon>Solanaceae</taxon>
        <taxon>Solanoideae</taxon>
        <taxon>Capsiceae</taxon>
        <taxon>Capsicum</taxon>
    </lineage>
</organism>
<comment type="caution">
    <text evidence="1">The sequence shown here is derived from an EMBL/GenBank/DDBJ whole genome shotgun (WGS) entry which is preliminary data.</text>
</comment>
<protein>
    <submittedName>
        <fullName evidence="1">Uncharacterized protein</fullName>
    </submittedName>
</protein>
<name>A0A2G2YBA9_CAPAN</name>
<accession>A0A2G2YBA9</accession>
<gene>
    <name evidence="1" type="ORF">T459_31460</name>
</gene>
<evidence type="ECO:0000313" key="2">
    <source>
        <dbReference type="Proteomes" id="UP000222542"/>
    </source>
</evidence>
<dbReference type="STRING" id="4072.A0A2G2YBA9"/>
<dbReference type="InterPro" id="IPR015943">
    <property type="entry name" value="WD40/YVTN_repeat-like_dom_sf"/>
</dbReference>
<evidence type="ECO:0000313" key="1">
    <source>
        <dbReference type="EMBL" id="PHT67035.1"/>
    </source>
</evidence>
<dbReference type="Gramene" id="PHT67035">
    <property type="protein sequence ID" value="PHT67035"/>
    <property type="gene ID" value="T459_31460"/>
</dbReference>
<keyword evidence="2" id="KW-1185">Reference proteome</keyword>
<dbReference type="PANTHER" id="PTHR43991:SF21">
    <property type="entry name" value="GAMYB-BINDING PROTEIN"/>
    <property type="match status" value="1"/>
</dbReference>
<dbReference type="InterPro" id="IPR036322">
    <property type="entry name" value="WD40_repeat_dom_sf"/>
</dbReference>
<dbReference type="AlphaFoldDB" id="A0A2G2YBA9"/>
<sequence>MIILTDQPWFVPLLYDFINPVIIKLKFRLSILLDSLTDSTIKALKLPQGDSTKLHRKKHGIQSPRLISCSLLSFASSWHADGRTSVTENQDKTFRIWDLRNLPPPTAVLKENMGAVRSISYSSDGRFLVVAEPAEFVHIYNAEGEYKKRHVWRDIHL</sequence>
<dbReference type="Gene3D" id="2.130.10.10">
    <property type="entry name" value="YVTN repeat-like/Quinoprotein amine dehydrogenase"/>
    <property type="match status" value="1"/>
</dbReference>